<keyword evidence="7" id="KW-1185">Reference proteome</keyword>
<dbReference type="RefSeq" id="WP_322467072.1">
    <property type="nucleotide sequence ID" value="NZ_JAXOJX010000041.1"/>
</dbReference>
<keyword evidence="2 5" id="KW-0812">Transmembrane</keyword>
<dbReference type="Proteomes" id="UP001293718">
    <property type="component" value="Unassembled WGS sequence"/>
</dbReference>
<dbReference type="EMBL" id="JAXOJX010000041">
    <property type="protein sequence ID" value="MDZ5459291.1"/>
    <property type="molecule type" value="Genomic_DNA"/>
</dbReference>
<sequence length="104" mass="12245">MALRKIPIRRAGNRHNLFMGGDRELVMFAGALAASLIFTAQTWLATGYGLVMWFTALWSLREMAKKDPLMRKVYIRHLRYSQDVYPARSTPFHKNTRLQRKLYR</sequence>
<proteinExistence type="predicted"/>
<gene>
    <name evidence="6" type="ORF">SM757_22190</name>
</gene>
<accession>A0ABU5IK78</accession>
<comment type="caution">
    <text evidence="6">The sequence shown here is derived from an EMBL/GenBank/DDBJ whole genome shotgun (WGS) entry which is preliminary data.</text>
</comment>
<dbReference type="Pfam" id="PF05101">
    <property type="entry name" value="VirB3"/>
    <property type="match status" value="1"/>
</dbReference>
<evidence type="ECO:0000256" key="5">
    <source>
        <dbReference type="SAM" id="Phobius"/>
    </source>
</evidence>
<protein>
    <submittedName>
        <fullName evidence="6">Conjugal transfer protein TrbD</fullName>
    </submittedName>
</protein>
<name>A0ABU5IK78_9BURK</name>
<evidence type="ECO:0000313" key="7">
    <source>
        <dbReference type="Proteomes" id="UP001293718"/>
    </source>
</evidence>
<feature type="transmembrane region" description="Helical" evidence="5">
    <location>
        <begin position="21"/>
        <end position="38"/>
    </location>
</feature>
<evidence type="ECO:0000256" key="2">
    <source>
        <dbReference type="ARBA" id="ARBA00022692"/>
    </source>
</evidence>
<reference evidence="6 7" key="1">
    <citation type="submission" date="2023-11" db="EMBL/GenBank/DDBJ databases">
        <title>Draft genome of Azohydromonas lata strain H1 (DSM1123), a polyhydroxyalkanoate producer.</title>
        <authorList>
            <person name="Traversa D."/>
            <person name="D'Addabbo P."/>
            <person name="Pazzani C."/>
            <person name="Manzari C."/>
            <person name="Chiara M."/>
            <person name="Scrascia M."/>
        </authorList>
    </citation>
    <scope>NUCLEOTIDE SEQUENCE [LARGE SCALE GENOMIC DNA]</scope>
    <source>
        <strain evidence="6 7">H1</strain>
    </source>
</reference>
<evidence type="ECO:0000313" key="6">
    <source>
        <dbReference type="EMBL" id="MDZ5459291.1"/>
    </source>
</evidence>
<evidence type="ECO:0000256" key="4">
    <source>
        <dbReference type="ARBA" id="ARBA00023136"/>
    </source>
</evidence>
<dbReference type="InterPro" id="IPR016704">
    <property type="entry name" value="Conjugal_tfr_TrbD"/>
</dbReference>
<comment type="subcellular location">
    <subcellularLocation>
        <location evidence="1">Membrane</location>
    </subcellularLocation>
</comment>
<dbReference type="PIRSF" id="PIRSF017854">
    <property type="entry name" value="T4SS_TrbD"/>
    <property type="match status" value="1"/>
</dbReference>
<evidence type="ECO:0000256" key="3">
    <source>
        <dbReference type="ARBA" id="ARBA00022989"/>
    </source>
</evidence>
<organism evidence="6 7">
    <name type="scientific">Azohydromonas lata</name>
    <dbReference type="NCBI Taxonomy" id="45677"/>
    <lineage>
        <taxon>Bacteria</taxon>
        <taxon>Pseudomonadati</taxon>
        <taxon>Pseudomonadota</taxon>
        <taxon>Betaproteobacteria</taxon>
        <taxon>Burkholderiales</taxon>
        <taxon>Sphaerotilaceae</taxon>
        <taxon>Azohydromonas</taxon>
    </lineage>
</organism>
<keyword evidence="4 5" id="KW-0472">Membrane</keyword>
<evidence type="ECO:0000256" key="1">
    <source>
        <dbReference type="ARBA" id="ARBA00004370"/>
    </source>
</evidence>
<keyword evidence="3 5" id="KW-1133">Transmembrane helix</keyword>
<dbReference type="NCBIfam" id="NF010395">
    <property type="entry name" value="PRK13823.1"/>
    <property type="match status" value="1"/>
</dbReference>
<dbReference type="InterPro" id="IPR007792">
    <property type="entry name" value="T4SS_VirB3/TrbD/AvhB"/>
</dbReference>